<reference evidence="2 3" key="1">
    <citation type="submission" date="2021-03" db="EMBL/GenBank/DDBJ databases">
        <authorList>
            <person name="So Y."/>
        </authorList>
    </citation>
    <scope>NUCLEOTIDE SEQUENCE [LARGE SCALE GENOMIC DNA]</scope>
    <source>
        <strain evidence="2 3">SSH11</strain>
    </source>
</reference>
<feature type="compositionally biased region" description="Acidic residues" evidence="1">
    <location>
        <begin position="66"/>
        <end position="78"/>
    </location>
</feature>
<accession>A0ABS4AI37</accession>
<proteinExistence type="predicted"/>
<evidence type="ECO:0000256" key="1">
    <source>
        <dbReference type="SAM" id="MobiDB-lite"/>
    </source>
</evidence>
<sequence>MPQPAEGQARRSDHSTAAEPRRRPPVAITIDSPTRARISDEIRTLLDRAEALIDFLNAADAPLLDLEPDADGEAEPDEASAQPVTLAPTWAPPVTIHRPTRAEMRAAYRRNGDPVPANLRSLLGRFVA</sequence>
<protein>
    <submittedName>
        <fullName evidence="2">Uncharacterized protein</fullName>
    </submittedName>
</protein>
<gene>
    <name evidence="2" type="ORF">J8J14_18130</name>
</gene>
<evidence type="ECO:0000313" key="3">
    <source>
        <dbReference type="Proteomes" id="UP000681594"/>
    </source>
</evidence>
<feature type="region of interest" description="Disordered" evidence="1">
    <location>
        <begin position="66"/>
        <end position="92"/>
    </location>
</feature>
<evidence type="ECO:0000313" key="2">
    <source>
        <dbReference type="EMBL" id="MBP0446698.1"/>
    </source>
</evidence>
<organism evidence="2 3">
    <name type="scientific">Pararoseomonas baculiformis</name>
    <dbReference type="NCBI Taxonomy" id="2820812"/>
    <lineage>
        <taxon>Bacteria</taxon>
        <taxon>Pseudomonadati</taxon>
        <taxon>Pseudomonadota</taxon>
        <taxon>Alphaproteobacteria</taxon>
        <taxon>Acetobacterales</taxon>
        <taxon>Acetobacteraceae</taxon>
        <taxon>Pararoseomonas</taxon>
    </lineage>
</organism>
<feature type="compositionally biased region" description="Basic and acidic residues" evidence="1">
    <location>
        <begin position="8"/>
        <end position="22"/>
    </location>
</feature>
<comment type="caution">
    <text evidence="2">The sequence shown here is derived from an EMBL/GenBank/DDBJ whole genome shotgun (WGS) entry which is preliminary data.</text>
</comment>
<keyword evidence="3" id="KW-1185">Reference proteome</keyword>
<feature type="region of interest" description="Disordered" evidence="1">
    <location>
        <begin position="1"/>
        <end position="32"/>
    </location>
</feature>
<dbReference type="EMBL" id="JAGIZB010000020">
    <property type="protein sequence ID" value="MBP0446698.1"/>
    <property type="molecule type" value="Genomic_DNA"/>
</dbReference>
<dbReference type="Proteomes" id="UP000681594">
    <property type="component" value="Unassembled WGS sequence"/>
</dbReference>
<dbReference type="RefSeq" id="WP_209380968.1">
    <property type="nucleotide sequence ID" value="NZ_JAGIZB010000020.1"/>
</dbReference>
<name>A0ABS4AI37_9PROT</name>